<dbReference type="HOGENOM" id="CLU_055068_5_1_0"/>
<evidence type="ECO:0000256" key="5">
    <source>
        <dbReference type="SAM" id="Phobius"/>
    </source>
</evidence>
<keyword evidence="8" id="KW-1185">Reference proteome</keyword>
<evidence type="ECO:0000256" key="4">
    <source>
        <dbReference type="ARBA" id="ARBA00023136"/>
    </source>
</evidence>
<evidence type="ECO:0000313" key="8">
    <source>
        <dbReference type="Proteomes" id="UP000001369"/>
    </source>
</evidence>
<evidence type="ECO:0000259" key="6">
    <source>
        <dbReference type="Pfam" id="PF01694"/>
    </source>
</evidence>
<proteinExistence type="predicted"/>
<dbReference type="RefSeq" id="WP_012673811.1">
    <property type="nucleotide sequence ID" value="NC_012438.1"/>
</dbReference>
<keyword evidence="4 5" id="KW-0472">Membrane</keyword>
<dbReference type="Gene3D" id="1.20.1540.10">
    <property type="entry name" value="Rhomboid-like"/>
    <property type="match status" value="1"/>
</dbReference>
<evidence type="ECO:0000256" key="3">
    <source>
        <dbReference type="ARBA" id="ARBA00022989"/>
    </source>
</evidence>
<reference evidence="7 8" key="1">
    <citation type="journal article" date="2009" name="J. Bacteriol.">
        <title>Complete and draft genome sequences of six members of the Aquificales.</title>
        <authorList>
            <person name="Reysenbach A.L."/>
            <person name="Hamamura N."/>
            <person name="Podar M."/>
            <person name="Griffiths E."/>
            <person name="Ferreira S."/>
            <person name="Hochstein R."/>
            <person name="Heidelberg J."/>
            <person name="Johnson J."/>
            <person name="Mead D."/>
            <person name="Pohorille A."/>
            <person name="Sarmiento M."/>
            <person name="Schweighofer K."/>
            <person name="Seshadri R."/>
            <person name="Voytek M.A."/>
        </authorList>
    </citation>
    <scope>NUCLEOTIDE SEQUENCE [LARGE SCALE GENOMIC DNA]</scope>
    <source>
        <strain evidence="8">Az-Fu1 / DSM 15241 / OCM 825</strain>
    </source>
</reference>
<dbReference type="eggNOG" id="COG0705">
    <property type="taxonomic scope" value="Bacteria"/>
</dbReference>
<dbReference type="InterPro" id="IPR035952">
    <property type="entry name" value="Rhomboid-like_sf"/>
</dbReference>
<feature type="transmembrane region" description="Helical" evidence="5">
    <location>
        <begin position="156"/>
        <end position="175"/>
    </location>
</feature>
<name>C1DXA1_SULAA</name>
<dbReference type="PANTHER" id="PTHR43066">
    <property type="entry name" value="RHOMBOID-RELATED PROTEIN"/>
    <property type="match status" value="1"/>
</dbReference>
<dbReference type="InterPro" id="IPR022764">
    <property type="entry name" value="Peptidase_S54_rhomboid_dom"/>
</dbReference>
<dbReference type="OrthoDB" id="9813074at2"/>
<feature type="domain" description="Peptidase S54 rhomboid" evidence="6">
    <location>
        <begin position="58"/>
        <end position="207"/>
    </location>
</feature>
<dbReference type="Proteomes" id="UP000001369">
    <property type="component" value="Chromosome"/>
</dbReference>
<dbReference type="AlphaFoldDB" id="C1DXA1"/>
<organism evidence="7 8">
    <name type="scientific">Sulfurihydrogenibium azorense (strain DSM 15241 / OCM 825 / Az-Fu1)</name>
    <dbReference type="NCBI Taxonomy" id="204536"/>
    <lineage>
        <taxon>Bacteria</taxon>
        <taxon>Pseudomonadati</taxon>
        <taxon>Aquificota</taxon>
        <taxon>Aquificia</taxon>
        <taxon>Aquificales</taxon>
        <taxon>Hydrogenothermaceae</taxon>
        <taxon>Sulfurihydrogenibium</taxon>
    </lineage>
</organism>
<dbReference type="GO" id="GO:0016020">
    <property type="term" value="C:membrane"/>
    <property type="evidence" value="ECO:0007669"/>
    <property type="project" value="UniProtKB-SubCell"/>
</dbReference>
<dbReference type="STRING" id="204536.SULAZ_0016"/>
<feature type="transmembrane region" description="Helical" evidence="5">
    <location>
        <begin position="124"/>
        <end position="144"/>
    </location>
</feature>
<evidence type="ECO:0000313" key="7">
    <source>
        <dbReference type="EMBL" id="ACN98487.1"/>
    </source>
</evidence>
<feature type="transmembrane region" description="Helical" evidence="5">
    <location>
        <begin position="12"/>
        <end position="30"/>
    </location>
</feature>
<comment type="subcellular location">
    <subcellularLocation>
        <location evidence="1">Membrane</location>
        <topology evidence="1">Multi-pass membrane protein</topology>
    </subcellularLocation>
</comment>
<evidence type="ECO:0000256" key="2">
    <source>
        <dbReference type="ARBA" id="ARBA00022692"/>
    </source>
</evidence>
<dbReference type="KEGG" id="saf:SULAZ_0016"/>
<feature type="transmembrane region" description="Helical" evidence="5">
    <location>
        <begin position="97"/>
        <end position="118"/>
    </location>
</feature>
<dbReference type="FunFam" id="1.20.1540.10:FF:000027">
    <property type="entry name" value="Rhomboid family intramembrane serine protease"/>
    <property type="match status" value="1"/>
</dbReference>
<keyword evidence="3 5" id="KW-1133">Transmembrane helix</keyword>
<dbReference type="PANTHER" id="PTHR43066:SF11">
    <property type="entry name" value="PEPTIDASE S54 RHOMBOID DOMAIN-CONTAINING PROTEIN"/>
    <property type="match status" value="1"/>
</dbReference>
<dbReference type="GO" id="GO:0004252">
    <property type="term" value="F:serine-type endopeptidase activity"/>
    <property type="evidence" value="ECO:0007669"/>
    <property type="project" value="InterPro"/>
</dbReference>
<gene>
    <name evidence="7" type="ordered locus">SULAZ_0016</name>
</gene>
<protein>
    <submittedName>
        <fullName evidence="7">Integral membrane protein</fullName>
    </submittedName>
</protein>
<dbReference type="Pfam" id="PF01694">
    <property type="entry name" value="Rhomboid"/>
    <property type="match status" value="1"/>
</dbReference>
<evidence type="ECO:0000256" key="1">
    <source>
        <dbReference type="ARBA" id="ARBA00004141"/>
    </source>
</evidence>
<feature type="transmembrane region" description="Helical" evidence="5">
    <location>
        <begin position="65"/>
        <end position="85"/>
    </location>
</feature>
<feature type="transmembrane region" description="Helical" evidence="5">
    <location>
        <begin position="181"/>
        <end position="206"/>
    </location>
</feature>
<keyword evidence="2 5" id="KW-0812">Transmembrane</keyword>
<dbReference type="SUPFAM" id="SSF144091">
    <property type="entry name" value="Rhomboid-like"/>
    <property type="match status" value="1"/>
</dbReference>
<accession>C1DXA1</accession>
<dbReference type="MEROPS" id="S54.027"/>
<dbReference type="EMBL" id="CP001229">
    <property type="protein sequence ID" value="ACN98487.1"/>
    <property type="molecule type" value="Genomic_DNA"/>
</dbReference>
<sequence length="224" mass="25412">MIPIKDNIPTQSFPYLTVLLIGINVGVFFYELSLSPVELEIFVHKYGLLPLDIVYFNFLNLFTHMFIHGNIAHIVGNMLFLWIFGNNVEDALGRVKFLVLYFLSGFFAAFLQSSVAILEGSLNIPMVGASGAISGILAAYVKLYPYAKVLTVIPPFIFFFFVLPAWFFIGYWFILQVLYAMFIPTSLGGVAWYAHIGGFIAGWFLIDKLYKKSLKLVHYSAIRY</sequence>